<organism evidence="3 4">
    <name type="scientific">Aphanothece cf. minutissima CCALA 015</name>
    <dbReference type="NCBI Taxonomy" id="2107695"/>
    <lineage>
        <taxon>Bacteria</taxon>
        <taxon>Bacillati</taxon>
        <taxon>Cyanobacteriota</taxon>
        <taxon>Cyanophyceae</taxon>
        <taxon>Oscillatoriophycideae</taxon>
        <taxon>Chroococcales</taxon>
        <taxon>Aphanothecaceae</taxon>
        <taxon>Aphanothece</taxon>
    </lineage>
</organism>
<dbReference type="InterPro" id="IPR050272">
    <property type="entry name" value="Isochorismatase-like_hydrls"/>
</dbReference>
<keyword evidence="1 3" id="KW-0378">Hydrolase</keyword>
<dbReference type="InterPro" id="IPR036380">
    <property type="entry name" value="Isochorismatase-like_sf"/>
</dbReference>
<evidence type="ECO:0000256" key="1">
    <source>
        <dbReference type="ARBA" id="ARBA00022801"/>
    </source>
</evidence>
<dbReference type="PANTHER" id="PTHR43540:SF1">
    <property type="entry name" value="ISOCHORISMATASE HYDROLASE"/>
    <property type="match status" value="1"/>
</dbReference>
<dbReference type="RefSeq" id="WP_106219629.1">
    <property type="nucleotide sequence ID" value="NZ_PVWP01000001.1"/>
</dbReference>
<dbReference type="GO" id="GO:0016787">
    <property type="term" value="F:hydrolase activity"/>
    <property type="evidence" value="ECO:0007669"/>
    <property type="project" value="UniProtKB-KW"/>
</dbReference>
<evidence type="ECO:0000313" key="4">
    <source>
        <dbReference type="Proteomes" id="UP000238218"/>
    </source>
</evidence>
<dbReference type="SUPFAM" id="SSF52499">
    <property type="entry name" value="Isochorismatase-like hydrolases"/>
    <property type="match status" value="1"/>
</dbReference>
<feature type="domain" description="Isochorismatase-like" evidence="2">
    <location>
        <begin position="15"/>
        <end position="194"/>
    </location>
</feature>
<proteinExistence type="predicted"/>
<evidence type="ECO:0000313" key="3">
    <source>
        <dbReference type="EMBL" id="PSB39572.1"/>
    </source>
</evidence>
<protein>
    <submittedName>
        <fullName evidence="3">Cysteine hydrolase</fullName>
    </submittedName>
</protein>
<evidence type="ECO:0000259" key="2">
    <source>
        <dbReference type="Pfam" id="PF00857"/>
    </source>
</evidence>
<name>A0ABX5FE63_9CHRO</name>
<dbReference type="Gene3D" id="3.40.50.850">
    <property type="entry name" value="Isochorismatase-like"/>
    <property type="match status" value="1"/>
</dbReference>
<sequence length="237" mass="25084">MPSSSPAEWLHPGATALLLVDLQQGTCGDAQPRPDADFDRRFRATTLPNAQRVLAAARRGGLEVIHTVIANLTADGRDRSLDYKRCGMGFRPGSRAAEVIAELAPLADELVLPKSSSSPFSSTVLDYLLRNLGIRNLVVIGLLTDQCIDHTVKDAADRGYRVVCVTDACQAVTPERHAAALACFAGYGAQISSGEFVAELDLAVSGEPRRGGFLSSSAVLGADLKADFAAEIDSLFG</sequence>
<dbReference type="CDD" id="cd00431">
    <property type="entry name" value="cysteine_hydrolases"/>
    <property type="match status" value="1"/>
</dbReference>
<dbReference type="InterPro" id="IPR000868">
    <property type="entry name" value="Isochorismatase-like_dom"/>
</dbReference>
<gene>
    <name evidence="3" type="ORF">C7B81_02005</name>
</gene>
<dbReference type="Pfam" id="PF00857">
    <property type="entry name" value="Isochorismatase"/>
    <property type="match status" value="1"/>
</dbReference>
<comment type="caution">
    <text evidence="3">The sequence shown here is derived from an EMBL/GenBank/DDBJ whole genome shotgun (WGS) entry which is preliminary data.</text>
</comment>
<reference evidence="3 4" key="1">
    <citation type="submission" date="2018-03" db="EMBL/GenBank/DDBJ databases">
        <title>The ancient ancestry and fast evolution of plastids.</title>
        <authorList>
            <person name="Moore K.R."/>
            <person name="Magnabosco C."/>
            <person name="Momper L."/>
            <person name="Gold D.A."/>
            <person name="Bosak T."/>
            <person name="Fournier G.P."/>
        </authorList>
    </citation>
    <scope>NUCLEOTIDE SEQUENCE [LARGE SCALE GENOMIC DNA]</scope>
    <source>
        <strain evidence="3 4">CCALA 015</strain>
    </source>
</reference>
<accession>A0ABX5FE63</accession>
<dbReference type="Proteomes" id="UP000238218">
    <property type="component" value="Unassembled WGS sequence"/>
</dbReference>
<dbReference type="PANTHER" id="PTHR43540">
    <property type="entry name" value="PEROXYUREIDOACRYLATE/UREIDOACRYLATE AMIDOHYDROLASE-RELATED"/>
    <property type="match status" value="1"/>
</dbReference>
<keyword evidence="4" id="KW-1185">Reference proteome</keyword>
<dbReference type="EMBL" id="PVWP01000001">
    <property type="protein sequence ID" value="PSB39572.1"/>
    <property type="molecule type" value="Genomic_DNA"/>
</dbReference>